<comment type="catalytic activity">
    <reaction evidence="2 15">
        <text>1-(2-carboxyphenylamino)-1-deoxy-D-ribulose 5-phosphate + H(+) = (1S,2R)-1-C-(indol-3-yl)glycerol 3-phosphate + CO2 + H2O</text>
        <dbReference type="Rhea" id="RHEA:23476"/>
        <dbReference type="ChEBI" id="CHEBI:15377"/>
        <dbReference type="ChEBI" id="CHEBI:15378"/>
        <dbReference type="ChEBI" id="CHEBI:16526"/>
        <dbReference type="ChEBI" id="CHEBI:58613"/>
        <dbReference type="ChEBI" id="CHEBI:58866"/>
        <dbReference type="EC" id="4.1.1.48"/>
    </reaction>
</comment>
<dbReference type="NCBIfam" id="NF001377">
    <property type="entry name" value="PRK00278.2-4"/>
    <property type="match status" value="1"/>
</dbReference>
<evidence type="ECO:0000256" key="4">
    <source>
        <dbReference type="ARBA" id="ARBA00004696"/>
    </source>
</evidence>
<dbReference type="RefSeq" id="WP_120354407.1">
    <property type="nucleotide sequence ID" value="NZ_RAQO01000004.1"/>
</dbReference>
<dbReference type="InterPro" id="IPR013785">
    <property type="entry name" value="Aldolase_TIM"/>
</dbReference>
<evidence type="ECO:0000256" key="11">
    <source>
        <dbReference type="ARBA" id="ARBA00023235"/>
    </source>
</evidence>
<evidence type="ECO:0000256" key="1">
    <source>
        <dbReference type="ARBA" id="ARBA00001164"/>
    </source>
</evidence>
<dbReference type="HAMAP" id="MF_00134_B">
    <property type="entry name" value="IGPS_B"/>
    <property type="match status" value="1"/>
</dbReference>
<keyword evidence="13" id="KW-0511">Multifunctional enzyme</keyword>
<keyword evidence="12 15" id="KW-0456">Lyase</keyword>
<dbReference type="Pfam" id="PF00218">
    <property type="entry name" value="IGPS"/>
    <property type="match status" value="1"/>
</dbReference>
<sequence length="469" mass="51309">MSSSTGTILDQIVADRRIWLEAQQQKQPLDSFISKIEPSDRDFYAALSGDKTHFILECKKASPSKGLIRDEFDLDIISSAYKNWASAISVLTESKYFQGDFAYINQVRQQVSQPILCKDFMIDPYQVYLARYSNADAILLMLSVLDDKQYQELSKLAAELNLGVLTEVSNPLECERAIALNAKVIGINNRNLRDLSISLERTEQLSSMIPSDRIVISESGIHTHQQVMDISQFANGFLVGSSIMAQADIDMACRQLILGNNKVCGLTRAEDVHAVYAAGSVYGGLIFAEKSPRCVSFEQAKLLVSEAALKFVGVFVNAPVDQVASYAIELGLSAVQLHGSEDATYIESLRTALPASTSIEIWKALGVNDSVPTAPKGIDRILLDAKVGSQSGGTGQVFDWQLINHKYPEAMLAGGLNPSNIELALAQACYGLDLNSGLETSPGIKDTDLIKQAFTTLRAYPYSELKKES</sequence>
<comment type="similarity">
    <text evidence="15">Belongs to the TrpC family.</text>
</comment>
<keyword evidence="10 15" id="KW-0057">Aromatic amino acid biosynthesis</keyword>
<evidence type="ECO:0000256" key="3">
    <source>
        <dbReference type="ARBA" id="ARBA00004664"/>
    </source>
</evidence>
<keyword evidence="11 16" id="KW-0413">Isomerase</keyword>
<dbReference type="NCBIfam" id="NF006945">
    <property type="entry name" value="PRK09427.1"/>
    <property type="match status" value="1"/>
</dbReference>
<dbReference type="InterPro" id="IPR001468">
    <property type="entry name" value="Indole-3-GlycerolPSynthase_CS"/>
</dbReference>
<dbReference type="OrthoDB" id="9804217at2"/>
<comment type="pathway">
    <text evidence="3 16">Amino-acid biosynthesis; L-tryptophan biosynthesis; L-tryptophan from chorismate: step 3/5.</text>
</comment>
<keyword evidence="9 15" id="KW-0822">Tryptophan biosynthesis</keyword>
<evidence type="ECO:0000256" key="15">
    <source>
        <dbReference type="HAMAP-Rule" id="MF_00134"/>
    </source>
</evidence>
<evidence type="ECO:0000256" key="9">
    <source>
        <dbReference type="ARBA" id="ARBA00022822"/>
    </source>
</evidence>
<dbReference type="InterPro" id="IPR001240">
    <property type="entry name" value="PRAI_dom"/>
</dbReference>
<dbReference type="EMBL" id="RAQO01000004">
    <property type="protein sequence ID" value="RKF20403.1"/>
    <property type="molecule type" value="Genomic_DNA"/>
</dbReference>
<dbReference type="InterPro" id="IPR011060">
    <property type="entry name" value="RibuloseP-bd_barrel"/>
</dbReference>
<accession>A0A420EIC0</accession>
<evidence type="ECO:0000256" key="14">
    <source>
        <dbReference type="ARBA" id="ARBA00025592"/>
    </source>
</evidence>
<dbReference type="GO" id="GO:0004425">
    <property type="term" value="F:indole-3-glycerol-phosphate synthase activity"/>
    <property type="evidence" value="ECO:0007669"/>
    <property type="project" value="UniProtKB-UniRule"/>
</dbReference>
<dbReference type="GO" id="GO:0000162">
    <property type="term" value="P:L-tryptophan biosynthetic process"/>
    <property type="evidence" value="ECO:0007669"/>
    <property type="project" value="UniProtKB-UniRule"/>
</dbReference>
<dbReference type="Gene3D" id="3.20.20.70">
    <property type="entry name" value="Aldolase class I"/>
    <property type="match status" value="2"/>
</dbReference>
<evidence type="ECO:0000256" key="6">
    <source>
        <dbReference type="ARBA" id="ARBA00009847"/>
    </source>
</evidence>
<dbReference type="PANTHER" id="PTHR22854:SF2">
    <property type="entry name" value="INDOLE-3-GLYCEROL-PHOSPHATE SYNTHASE"/>
    <property type="match status" value="1"/>
</dbReference>
<evidence type="ECO:0000256" key="13">
    <source>
        <dbReference type="ARBA" id="ARBA00023268"/>
    </source>
</evidence>
<dbReference type="InterPro" id="IPR013798">
    <property type="entry name" value="Indole-3-glycerol_P_synth_dom"/>
</dbReference>
<evidence type="ECO:0000256" key="12">
    <source>
        <dbReference type="ARBA" id="ARBA00023239"/>
    </source>
</evidence>
<keyword evidence="7 15" id="KW-0028">Amino-acid biosynthesis</keyword>
<dbReference type="SUPFAM" id="SSF51366">
    <property type="entry name" value="Ribulose-phoshate binding barrel"/>
    <property type="match status" value="2"/>
</dbReference>
<comment type="caution">
    <text evidence="19">The sequence shown here is derived from an EMBL/GenBank/DDBJ whole genome shotgun (WGS) entry which is preliminary data.</text>
</comment>
<organism evidence="19 20">
    <name type="scientific">Alginatibacterium sediminis</name>
    <dbReference type="NCBI Taxonomy" id="2164068"/>
    <lineage>
        <taxon>Bacteria</taxon>
        <taxon>Pseudomonadati</taxon>
        <taxon>Pseudomonadota</taxon>
        <taxon>Gammaproteobacteria</taxon>
        <taxon>Alteromonadales</taxon>
        <taxon>Alteromonadaceae</taxon>
        <taxon>Alginatibacterium</taxon>
    </lineage>
</organism>
<evidence type="ECO:0000313" key="20">
    <source>
        <dbReference type="Proteomes" id="UP000286482"/>
    </source>
</evidence>
<dbReference type="CDD" id="cd00405">
    <property type="entry name" value="PRAI"/>
    <property type="match status" value="1"/>
</dbReference>
<proteinExistence type="inferred from homology"/>
<protein>
    <recommendedName>
        <fullName evidence="15 16">Multifunctional fusion protein</fullName>
    </recommendedName>
    <domain>
        <recommendedName>
            <fullName evidence="15">Indole-3-glycerol phosphate synthase</fullName>
            <shortName evidence="15">IGPS</shortName>
            <ecNumber evidence="15">4.1.1.48</ecNumber>
        </recommendedName>
    </domain>
    <domain>
        <recommendedName>
            <fullName evidence="16">N-(5'-phosphoribosyl)anthranilate isomerase</fullName>
            <shortName evidence="16">PRAI</shortName>
            <ecNumber evidence="16">5.3.1.24</ecNumber>
        </recommendedName>
    </domain>
</protein>
<comment type="similarity">
    <text evidence="6">In the C-terminal section; belongs to the TrpF family.</text>
</comment>
<dbReference type="GO" id="GO:0004640">
    <property type="term" value="F:phosphoribosylanthranilate isomerase activity"/>
    <property type="evidence" value="ECO:0007669"/>
    <property type="project" value="UniProtKB-UniRule"/>
</dbReference>
<dbReference type="AlphaFoldDB" id="A0A420EIC0"/>
<evidence type="ECO:0000256" key="5">
    <source>
        <dbReference type="ARBA" id="ARBA00007902"/>
    </source>
</evidence>
<feature type="domain" description="Indole-3-glycerol phosphate synthase" evidence="17">
    <location>
        <begin position="9"/>
        <end position="256"/>
    </location>
</feature>
<name>A0A420EIC0_9ALTE</name>
<dbReference type="EC" id="5.3.1.24" evidence="16"/>
<comment type="catalytic activity">
    <reaction evidence="1 16">
        <text>N-(5-phospho-beta-D-ribosyl)anthranilate = 1-(2-carboxyphenylamino)-1-deoxy-D-ribulose 5-phosphate</text>
        <dbReference type="Rhea" id="RHEA:21540"/>
        <dbReference type="ChEBI" id="CHEBI:18277"/>
        <dbReference type="ChEBI" id="CHEBI:58613"/>
        <dbReference type="EC" id="5.3.1.24"/>
    </reaction>
</comment>
<comment type="function">
    <text evidence="14">Bifunctional enzyme that catalyzes two sequential steps of tryptophan biosynthetic pathway. The first reaction is catalyzed by the isomerase, coded by the TrpF domain; the second reaction is catalyzed by the synthase, coded by the TrpC domain.</text>
</comment>
<dbReference type="FunFam" id="3.20.20.70:FF:000024">
    <property type="entry name" value="Indole-3-glycerol phosphate synthase"/>
    <property type="match status" value="1"/>
</dbReference>
<gene>
    <name evidence="16 19" type="primary">trpF</name>
    <name evidence="15" type="synonym">trpC</name>
    <name evidence="19" type="ORF">DBZ36_08165</name>
</gene>
<comment type="similarity">
    <text evidence="5">In the N-terminal section; belongs to the TrpC family.</text>
</comment>
<comment type="pathway">
    <text evidence="4 15">Amino-acid biosynthesis; L-tryptophan biosynthesis; L-tryptophan from chorismate: step 4/5.</text>
</comment>
<dbReference type="Proteomes" id="UP000286482">
    <property type="component" value="Unassembled WGS sequence"/>
</dbReference>
<evidence type="ECO:0000259" key="17">
    <source>
        <dbReference type="Pfam" id="PF00218"/>
    </source>
</evidence>
<feature type="domain" description="N-(5'phosphoribosyl) anthranilate isomerase (PRAI)" evidence="18">
    <location>
        <begin position="261"/>
        <end position="454"/>
    </location>
</feature>
<dbReference type="Pfam" id="PF00697">
    <property type="entry name" value="PRAI"/>
    <property type="match status" value="1"/>
</dbReference>
<evidence type="ECO:0000256" key="8">
    <source>
        <dbReference type="ARBA" id="ARBA00022793"/>
    </source>
</evidence>
<comment type="similarity">
    <text evidence="16">Belongs to the TrpF family.</text>
</comment>
<dbReference type="UniPathway" id="UPA00035">
    <property type="reaction ID" value="UER00042"/>
</dbReference>
<dbReference type="InterPro" id="IPR045186">
    <property type="entry name" value="Indole-3-glycerol_P_synth"/>
</dbReference>
<keyword evidence="8 15" id="KW-0210">Decarboxylase</keyword>
<dbReference type="PROSITE" id="PS00614">
    <property type="entry name" value="IGPS"/>
    <property type="match status" value="1"/>
</dbReference>
<evidence type="ECO:0000256" key="10">
    <source>
        <dbReference type="ARBA" id="ARBA00023141"/>
    </source>
</evidence>
<dbReference type="PANTHER" id="PTHR22854">
    <property type="entry name" value="TRYPTOPHAN BIOSYNTHESIS PROTEIN"/>
    <property type="match status" value="1"/>
</dbReference>
<dbReference type="HAMAP" id="MF_00135">
    <property type="entry name" value="PRAI"/>
    <property type="match status" value="1"/>
</dbReference>
<dbReference type="EC" id="4.1.1.48" evidence="15"/>
<evidence type="ECO:0000313" key="19">
    <source>
        <dbReference type="EMBL" id="RKF20403.1"/>
    </source>
</evidence>
<evidence type="ECO:0000256" key="7">
    <source>
        <dbReference type="ARBA" id="ARBA00022605"/>
    </source>
</evidence>
<dbReference type="CDD" id="cd00331">
    <property type="entry name" value="IGPS"/>
    <property type="match status" value="1"/>
</dbReference>
<keyword evidence="20" id="KW-1185">Reference proteome</keyword>
<evidence type="ECO:0000259" key="18">
    <source>
        <dbReference type="Pfam" id="PF00697"/>
    </source>
</evidence>
<reference evidence="19 20" key="1">
    <citation type="submission" date="2018-09" db="EMBL/GenBank/DDBJ databases">
        <authorList>
            <person name="Wang Z."/>
        </authorList>
    </citation>
    <scope>NUCLEOTIDE SEQUENCE [LARGE SCALE GENOMIC DNA]</scope>
    <source>
        <strain evidence="19 20">ALS 81</strain>
    </source>
</reference>
<evidence type="ECO:0000256" key="16">
    <source>
        <dbReference type="HAMAP-Rule" id="MF_00135"/>
    </source>
</evidence>
<evidence type="ECO:0000256" key="2">
    <source>
        <dbReference type="ARBA" id="ARBA00001633"/>
    </source>
</evidence>